<sequence length="1565" mass="183513">MSYIEHGPRIFLAGRPNNNNVPLTYGDYVLPKKRLEGRLKVYDSCSDIRAWSPNPLESSQYFRELAEHATPPGKIIPFNVVIENIIGLTSQAQNELQVLRQELKKYKSLKLTTEQEKYLKTFDDVPNSSKGKEHRNTTVTKQFLKENSKVINRSTSLPHLDSYLSIQINSEQNFHYNDKYYQNLSLFSHIDSLPYRGVYLLPNLRPPYVSSKIENAGRNQYKDVESDLINLEDKHTQVVCIEYADICLQVIWDTREIGTQTDYVMEYITSSETKVSSIKASIYKYNNESRNRMKKGLSIESYTETESETSSIIESDFDIEIHERSHKEIIIQKDSEIIALKNELGVKEAEAEELKEINRNLENMLKKKDENLNNLQAGFKILQERFVKLNEQRSNELEDKEKKLYTNACIMDQLKMELNKKFEISILQSKEIEKLRSHVKETAALLLERDSLMEKVKEMERLSKEAENCRDALDQLKEALHEKDELQRQNQEQSCILADQEDEMKRLLILFQEMSRTNNDQKHRMTTLLEELQVKIIEKDNIISKYEEQLRCMEQEISDFTIKLKNNLNNIEEFKIAYEDICSRVRCKHDTCERTKRTLCTVSALMEELQKSKIEDKESLQQIGNFKNYTGESMIASHLNYYYNSSSSISEVDESNMIAVKKIQTSQKNLLKNTQLDYMNSNEMMHEYIDIESHSNKDVSEPDSWNSAKTELSILSVSNNMNVESTIVEEVSRSLIRMQSLMEELQVYAEKERPSLIKKIHGLYKDLMESKSVNARSADTTISKQEICEIYNKYQQQRERHEPCITTLIKDLQGTSNAEEFVKMILHRQLQEILLHDEQIDQIFATQIKHSIEKMNELSMALQGAGDQRVKIVKEVEKKQQELLKKDTEIARLKEQVQRGEGDCIRPEKSEWNVIKDNLKSLDSELNQKEQLIQELKDALQLNNLKLSTYITECNEIKQENESLIDAKNILLKECNTKDIELKEKHDEINILVKQLQNLDKSIQITNNVEKEIEELKIKLKFLQEENTELRRKLEDANEIICKNNEVIRDLEDKQEKDKHVLALECMKYDTLLTERQNIINKLENQNLSINEKLIDAEHQIVLLNKTISSLNEQNDGMKLLDILQIDTSKIENDIRKLEMKSSKCKLELSNYENINKENEIKLAAFTKENEIIRKDIEILKDKLSVELAQESDTTDELKHKLQSLPNELYNKIVNLKNQVCQYEKYSMHLKHNLHQDMDKDFEDEKYKSKQIDNENTKEQLSKIRNLIHEVESKDLEIENLKNRVNCLSKQNDDLYKKLKQYHKENYEDKLTILKKKYDSSISALHKKHKENIEHLKMNFEEINGERIIFDSESWLQSLSIKELTNVYNRICLLMNKLDINNDNKTILNFTDKEELCGTIQNLANRCTNDQKEDALMDIQQNHIKLQEEKHTMKMQSVKLKDHNDSSKTLIQQHCLQDKNENKNKETNIFYNTTWEKTMFFDPASHSKTTKLGSNSRLYNNNNNNNNNNTKYASKNTISIPTTKTMKANTFYYKKRFTGNVQVFNATLLLLCHIDVYLMSIKYSC</sequence>
<evidence type="ECO:0000313" key="3">
    <source>
        <dbReference type="Proteomes" id="UP001258017"/>
    </source>
</evidence>
<protein>
    <submittedName>
        <fullName evidence="2">Uncharacterized protein</fullName>
    </submittedName>
</protein>
<reference evidence="2" key="1">
    <citation type="submission" date="2021-08" db="EMBL/GenBank/DDBJ databases">
        <authorList>
            <person name="Misof B."/>
            <person name="Oliver O."/>
            <person name="Podsiadlowski L."/>
            <person name="Donath A."/>
            <person name="Peters R."/>
            <person name="Mayer C."/>
            <person name="Rust J."/>
            <person name="Gunkel S."/>
            <person name="Lesny P."/>
            <person name="Martin S."/>
            <person name="Oeyen J.P."/>
            <person name="Petersen M."/>
            <person name="Panagiotis P."/>
            <person name="Wilbrandt J."/>
            <person name="Tanja T."/>
        </authorList>
    </citation>
    <scope>NUCLEOTIDE SEQUENCE</scope>
    <source>
        <strain evidence="2">GBR_01_08_01A</strain>
        <tissue evidence="2">Thorax + abdomen</tissue>
    </source>
</reference>
<name>A0AAD9RW15_9HYME</name>
<comment type="caution">
    <text evidence="2">The sequence shown here is derived from an EMBL/GenBank/DDBJ whole genome shotgun (WGS) entry which is preliminary data.</text>
</comment>
<feature type="coiled-coil region" evidence="1">
    <location>
        <begin position="337"/>
        <end position="392"/>
    </location>
</feature>
<proteinExistence type="predicted"/>
<evidence type="ECO:0000256" key="1">
    <source>
        <dbReference type="SAM" id="Coils"/>
    </source>
</evidence>
<keyword evidence="3" id="KW-1185">Reference proteome</keyword>
<keyword evidence="1" id="KW-0175">Coiled coil</keyword>
<accession>A0AAD9RW15</accession>
<feature type="coiled-coil region" evidence="1">
    <location>
        <begin position="449"/>
        <end position="563"/>
    </location>
</feature>
<feature type="coiled-coil region" evidence="1">
    <location>
        <begin position="1254"/>
        <end position="1346"/>
    </location>
</feature>
<gene>
    <name evidence="2" type="ORF">KPH14_010950</name>
</gene>
<dbReference type="Proteomes" id="UP001258017">
    <property type="component" value="Unassembled WGS sequence"/>
</dbReference>
<feature type="coiled-coil region" evidence="1">
    <location>
        <begin position="876"/>
        <end position="1040"/>
    </location>
</feature>
<feature type="coiled-coil region" evidence="1">
    <location>
        <begin position="1080"/>
        <end position="1183"/>
    </location>
</feature>
<reference evidence="2" key="2">
    <citation type="journal article" date="2023" name="Commun. Biol.">
        <title>Intrasexual cuticular hydrocarbon dimorphism in a wasp sheds light on hydrocarbon biosynthesis genes in Hymenoptera.</title>
        <authorList>
            <person name="Moris V.C."/>
            <person name="Podsiadlowski L."/>
            <person name="Martin S."/>
            <person name="Oeyen J.P."/>
            <person name="Donath A."/>
            <person name="Petersen M."/>
            <person name="Wilbrandt J."/>
            <person name="Misof B."/>
            <person name="Liedtke D."/>
            <person name="Thamm M."/>
            <person name="Scheiner R."/>
            <person name="Schmitt T."/>
            <person name="Niehuis O."/>
        </authorList>
    </citation>
    <scope>NUCLEOTIDE SEQUENCE</scope>
    <source>
        <strain evidence="2">GBR_01_08_01A</strain>
    </source>
</reference>
<feature type="coiled-coil region" evidence="1">
    <location>
        <begin position="82"/>
        <end position="116"/>
    </location>
</feature>
<dbReference type="EMBL" id="JAIFRP010000008">
    <property type="protein sequence ID" value="KAK2586977.1"/>
    <property type="molecule type" value="Genomic_DNA"/>
</dbReference>
<organism evidence="2 3">
    <name type="scientific">Odynerus spinipes</name>
    <dbReference type="NCBI Taxonomy" id="1348599"/>
    <lineage>
        <taxon>Eukaryota</taxon>
        <taxon>Metazoa</taxon>
        <taxon>Ecdysozoa</taxon>
        <taxon>Arthropoda</taxon>
        <taxon>Hexapoda</taxon>
        <taxon>Insecta</taxon>
        <taxon>Pterygota</taxon>
        <taxon>Neoptera</taxon>
        <taxon>Endopterygota</taxon>
        <taxon>Hymenoptera</taxon>
        <taxon>Apocrita</taxon>
        <taxon>Aculeata</taxon>
        <taxon>Vespoidea</taxon>
        <taxon>Vespidae</taxon>
        <taxon>Eumeninae</taxon>
        <taxon>Odynerus</taxon>
    </lineage>
</organism>
<evidence type="ECO:0000313" key="2">
    <source>
        <dbReference type="EMBL" id="KAK2586977.1"/>
    </source>
</evidence>